<reference evidence="1" key="1">
    <citation type="submission" date="2020-04" db="EMBL/GenBank/DDBJ databases">
        <authorList>
            <person name="Neveu A P."/>
        </authorList>
    </citation>
    <scope>NUCLEOTIDE SEQUENCE</scope>
    <source>
        <tissue evidence="1">Whole embryo</tissue>
    </source>
</reference>
<sequence length="103" mass="10921">MVPAKLTGCCDIWLCVGIPPANEPMFCCCGCGCCWASWLGTGAEKLAMGCCGIWFRLFWAIMALEWGICPESADTIWLAPMSVVCGTETGTCCKRAPAATTVA</sequence>
<proteinExistence type="evidence at transcript level"/>
<organism evidence="1">
    <name type="scientific">Phallusia mammillata</name>
    <dbReference type="NCBI Taxonomy" id="59560"/>
    <lineage>
        <taxon>Eukaryota</taxon>
        <taxon>Metazoa</taxon>
        <taxon>Chordata</taxon>
        <taxon>Tunicata</taxon>
        <taxon>Ascidiacea</taxon>
        <taxon>Phlebobranchia</taxon>
        <taxon>Ascidiidae</taxon>
        <taxon>Phallusia</taxon>
    </lineage>
</organism>
<gene>
    <name evidence="1" type="primary">Spint1</name>
</gene>
<dbReference type="EMBL" id="LR790671">
    <property type="protein sequence ID" value="CAB3266533.1"/>
    <property type="molecule type" value="mRNA"/>
</dbReference>
<protein>
    <submittedName>
        <fullName evidence="1">Kunitz-type protease inhibitor 1-like</fullName>
    </submittedName>
</protein>
<accession>A0A6F9DU44</accession>
<evidence type="ECO:0000313" key="1">
    <source>
        <dbReference type="EMBL" id="CAB3266533.1"/>
    </source>
</evidence>
<dbReference type="AlphaFoldDB" id="A0A6F9DU44"/>
<name>A0A6F9DU44_9ASCI</name>